<reference evidence="2 3" key="1">
    <citation type="journal article" date="2015" name="Nature">
        <title>rRNA introns, odd ribosomes, and small enigmatic genomes across a large radiation of phyla.</title>
        <authorList>
            <person name="Brown C.T."/>
            <person name="Hug L.A."/>
            <person name="Thomas B.C."/>
            <person name="Sharon I."/>
            <person name="Castelle C.J."/>
            <person name="Singh A."/>
            <person name="Wilkins M.J."/>
            <person name="Williams K.H."/>
            <person name="Banfield J.F."/>
        </authorList>
    </citation>
    <scope>NUCLEOTIDE SEQUENCE [LARGE SCALE GENOMIC DNA]</scope>
</reference>
<dbReference type="GO" id="GO:0004826">
    <property type="term" value="F:phenylalanine-tRNA ligase activity"/>
    <property type="evidence" value="ECO:0007669"/>
    <property type="project" value="InterPro"/>
</dbReference>
<dbReference type="Gene3D" id="3.50.40.10">
    <property type="entry name" value="Phenylalanyl-trna Synthetase, Chain B, domain 3"/>
    <property type="match status" value="1"/>
</dbReference>
<dbReference type="Proteomes" id="UP000034694">
    <property type="component" value="Unassembled WGS sequence"/>
</dbReference>
<dbReference type="Pfam" id="PF03483">
    <property type="entry name" value="B3_4"/>
    <property type="match status" value="1"/>
</dbReference>
<evidence type="ECO:0000313" key="3">
    <source>
        <dbReference type="Proteomes" id="UP000034694"/>
    </source>
</evidence>
<dbReference type="SMART" id="SM00873">
    <property type="entry name" value="B3_4"/>
    <property type="match status" value="1"/>
</dbReference>
<dbReference type="InterPro" id="IPR005146">
    <property type="entry name" value="B3/B4_tRNA-bd"/>
</dbReference>
<organism evidence="2 3">
    <name type="scientific">Candidatus Amesbacteria bacterium GW2011_GWB1_48_13</name>
    <dbReference type="NCBI Taxonomy" id="1618362"/>
    <lineage>
        <taxon>Bacteria</taxon>
        <taxon>Candidatus Amesiibacteriota</taxon>
    </lineage>
</organism>
<evidence type="ECO:0000313" key="2">
    <source>
        <dbReference type="EMBL" id="KKU95572.1"/>
    </source>
</evidence>
<accession>A0A0G1UMX5</accession>
<feature type="non-terminal residue" evidence="2">
    <location>
        <position position="1"/>
    </location>
</feature>
<dbReference type="PANTHER" id="PTHR39209">
    <property type="match status" value="1"/>
</dbReference>
<dbReference type="GO" id="GO:0003723">
    <property type="term" value="F:RNA binding"/>
    <property type="evidence" value="ECO:0007669"/>
    <property type="project" value="InterPro"/>
</dbReference>
<keyword evidence="2" id="KW-0436">Ligase</keyword>
<dbReference type="InterPro" id="IPR020825">
    <property type="entry name" value="Phe-tRNA_synthase-like_B3/B4"/>
</dbReference>
<comment type="caution">
    <text evidence="2">The sequence shown here is derived from an EMBL/GenBank/DDBJ whole genome shotgun (WGS) entry which is preliminary data.</text>
</comment>
<evidence type="ECO:0000259" key="1">
    <source>
        <dbReference type="SMART" id="SM00873"/>
    </source>
</evidence>
<sequence length="168" mass="18407">AAKKLGIKTSDFPQANKSLAKRHAKSGLPKINPVIDLANIYSLETGFPVGVHDLAATGESIDVRFGKEGDTYTPLNQTVTQRVTDPLVYATGQTVMTRNWTWRLSDTTKVTPDTHDISLFVDALGNVTNERVAEVTKILAKEITDRFGGKISGMGVLDKENNMLDFEK</sequence>
<gene>
    <name evidence="2" type="ORF">UY28_C0048G0001</name>
</gene>
<proteinExistence type="predicted"/>
<protein>
    <submittedName>
        <fullName evidence="2">tRNA ligase</fullName>
    </submittedName>
</protein>
<dbReference type="PANTHER" id="PTHR39209:SF2">
    <property type="entry name" value="CYTOPLASMIC PROTEIN"/>
    <property type="match status" value="1"/>
</dbReference>
<feature type="domain" description="B3/B4 tRNA-binding" evidence="1">
    <location>
        <begin position="1"/>
        <end position="148"/>
    </location>
</feature>
<dbReference type="SUPFAM" id="SSF56037">
    <property type="entry name" value="PheT/TilS domain"/>
    <property type="match status" value="1"/>
</dbReference>
<dbReference type="EMBL" id="LCPK01000048">
    <property type="protein sequence ID" value="KKU95572.1"/>
    <property type="molecule type" value="Genomic_DNA"/>
</dbReference>
<name>A0A0G1UMX5_9BACT</name>
<dbReference type="AlphaFoldDB" id="A0A0G1UMX5"/>